<dbReference type="PANTHER" id="PTHR48081:SF8">
    <property type="entry name" value="ALPHA_BETA HYDROLASE FOLD-3 DOMAIN-CONTAINING PROTEIN-RELATED"/>
    <property type="match status" value="1"/>
</dbReference>
<evidence type="ECO:0000256" key="2">
    <source>
        <dbReference type="SAM" id="MobiDB-lite"/>
    </source>
</evidence>
<feature type="compositionally biased region" description="Basic and acidic residues" evidence="2">
    <location>
        <begin position="43"/>
        <end position="60"/>
    </location>
</feature>
<feature type="compositionally biased region" description="Basic and acidic residues" evidence="2">
    <location>
        <begin position="1"/>
        <end position="12"/>
    </location>
</feature>
<organism evidence="4 5">
    <name type="scientific">Cercophora samala</name>
    <dbReference type="NCBI Taxonomy" id="330535"/>
    <lineage>
        <taxon>Eukaryota</taxon>
        <taxon>Fungi</taxon>
        <taxon>Dikarya</taxon>
        <taxon>Ascomycota</taxon>
        <taxon>Pezizomycotina</taxon>
        <taxon>Sordariomycetes</taxon>
        <taxon>Sordariomycetidae</taxon>
        <taxon>Sordariales</taxon>
        <taxon>Lasiosphaeriaceae</taxon>
        <taxon>Cercophora</taxon>
    </lineage>
</organism>
<dbReference type="Pfam" id="PF07859">
    <property type="entry name" value="Abhydrolase_3"/>
    <property type="match status" value="1"/>
</dbReference>
<dbReference type="GO" id="GO:0016787">
    <property type="term" value="F:hydrolase activity"/>
    <property type="evidence" value="ECO:0007669"/>
    <property type="project" value="UniProtKB-KW"/>
</dbReference>
<feature type="region of interest" description="Disordered" evidence="2">
    <location>
        <begin position="125"/>
        <end position="177"/>
    </location>
</feature>
<protein>
    <submittedName>
        <fullName evidence="4">Alpha/Beta hydrolase protein</fullName>
    </submittedName>
</protein>
<dbReference type="InterPro" id="IPR050300">
    <property type="entry name" value="GDXG_lipolytic_enzyme"/>
</dbReference>
<dbReference type="PANTHER" id="PTHR48081">
    <property type="entry name" value="AB HYDROLASE SUPERFAMILY PROTEIN C4A8.06C"/>
    <property type="match status" value="1"/>
</dbReference>
<evidence type="ECO:0000313" key="5">
    <source>
        <dbReference type="Proteomes" id="UP001174997"/>
    </source>
</evidence>
<dbReference type="InterPro" id="IPR029058">
    <property type="entry name" value="AB_hydrolase_fold"/>
</dbReference>
<feature type="region of interest" description="Disordered" evidence="2">
    <location>
        <begin position="391"/>
        <end position="413"/>
    </location>
</feature>
<evidence type="ECO:0000256" key="1">
    <source>
        <dbReference type="ARBA" id="ARBA00022801"/>
    </source>
</evidence>
<gene>
    <name evidence="4" type="ORF">QBC41DRAFT_275122</name>
</gene>
<reference evidence="4" key="1">
    <citation type="submission" date="2023-06" db="EMBL/GenBank/DDBJ databases">
        <title>Genome-scale phylogeny and comparative genomics of the fungal order Sordariales.</title>
        <authorList>
            <consortium name="Lawrence Berkeley National Laboratory"/>
            <person name="Hensen N."/>
            <person name="Bonometti L."/>
            <person name="Westerberg I."/>
            <person name="Brannstrom I.O."/>
            <person name="Guillou S."/>
            <person name="Cros-Aarteil S."/>
            <person name="Calhoun S."/>
            <person name="Haridas S."/>
            <person name="Kuo A."/>
            <person name="Mondo S."/>
            <person name="Pangilinan J."/>
            <person name="Riley R."/>
            <person name="Labutti K."/>
            <person name="Andreopoulos B."/>
            <person name="Lipzen A."/>
            <person name="Chen C."/>
            <person name="Yanf M."/>
            <person name="Daum C."/>
            <person name="Ng V."/>
            <person name="Clum A."/>
            <person name="Steindorff A."/>
            <person name="Ohm R."/>
            <person name="Martin F."/>
            <person name="Silar P."/>
            <person name="Natvig D."/>
            <person name="Lalanne C."/>
            <person name="Gautier V."/>
            <person name="Ament-Velasquez S.L."/>
            <person name="Kruys A."/>
            <person name="Hutchinson M.I."/>
            <person name="Powell A.J."/>
            <person name="Barry K."/>
            <person name="Miller A.N."/>
            <person name="Grigoriev I.V."/>
            <person name="Debuchy R."/>
            <person name="Gladieux P."/>
            <person name="Thoren M.H."/>
            <person name="Johannesson H."/>
        </authorList>
    </citation>
    <scope>NUCLEOTIDE SEQUENCE</scope>
    <source>
        <strain evidence="4">CBS 307.81</strain>
    </source>
</reference>
<evidence type="ECO:0000259" key="3">
    <source>
        <dbReference type="Pfam" id="PF07859"/>
    </source>
</evidence>
<feature type="compositionally biased region" description="Low complexity" evidence="2">
    <location>
        <begin position="31"/>
        <end position="40"/>
    </location>
</feature>
<feature type="region of interest" description="Disordered" evidence="2">
    <location>
        <begin position="1"/>
        <end position="96"/>
    </location>
</feature>
<feature type="compositionally biased region" description="Polar residues" evidence="2">
    <location>
        <begin position="16"/>
        <end position="25"/>
    </location>
</feature>
<feature type="compositionally biased region" description="Polar residues" evidence="2">
    <location>
        <begin position="64"/>
        <end position="91"/>
    </location>
</feature>
<keyword evidence="5" id="KW-1185">Reference proteome</keyword>
<keyword evidence="1 4" id="KW-0378">Hydrolase</keyword>
<feature type="compositionally biased region" description="Low complexity" evidence="2">
    <location>
        <begin position="150"/>
        <end position="165"/>
    </location>
</feature>
<dbReference type="Proteomes" id="UP001174997">
    <property type="component" value="Unassembled WGS sequence"/>
</dbReference>
<comment type="caution">
    <text evidence="4">The sequence shown here is derived from an EMBL/GenBank/DDBJ whole genome shotgun (WGS) entry which is preliminary data.</text>
</comment>
<sequence length="617" mass="68101">MPLDETKVEQPRDGTPNATTPTQLSRPQTPPRTVQTPLTPDATPKERPTSPDRNGTRREYCLSQAITDQTISISSPPSKSWATLAPSSPSTPVAEPIQGLGLEKNKANQAWKISAYKPDFVVSTSHPSIKDSQSLAQPRFDGHPLQKLPRSQVSEASAASRQARATEQDYPYSTSSVSSHSGAWVVNVSSPTTTYNPADQGLGLTRRNVGNGFKRSSPKHHEWDAPPVIERALHAASVSMIKGLELPIEIYRGLRDVYYPTPDRPDIKKAYPVRQGLPVRVFFPARYDLTSPALLPTLFTIHGGCFTVGSPSEDDVWNRGFADSFTVLVIALNYSKAPWAPFPGPLLDVEALYHAALNDESLPIDRMRTAIAGFDAGANLALGLAQLPSVKTGRDPNARRQPHPYFSQPPRSNPPPAAVISVCGILDFTAPVSRKLKTRPYKKGMRGPRGWGQGLDWVGKLLPSSAWSYIPYGHDAADPLLSPSYAARGELPPHVFVIAAELDCLAHESWKAASVWGGRPVPELDDRVGRTERGQWRGCLEDAHNTRFCWGEEMEVEDGGRGSTRWLLVPDVVHGFDSANWRNKYLWGDEEARMDAEMKTMAYQREVAEWLWGVVWR</sequence>
<dbReference type="Gene3D" id="3.40.50.1820">
    <property type="entry name" value="alpha/beta hydrolase"/>
    <property type="match status" value="1"/>
</dbReference>
<evidence type="ECO:0000313" key="4">
    <source>
        <dbReference type="EMBL" id="KAK0669284.1"/>
    </source>
</evidence>
<dbReference type="SUPFAM" id="SSF53474">
    <property type="entry name" value="alpha/beta-Hydrolases"/>
    <property type="match status" value="1"/>
</dbReference>
<feature type="compositionally biased region" description="Polar residues" evidence="2">
    <location>
        <begin position="125"/>
        <end position="136"/>
    </location>
</feature>
<dbReference type="AlphaFoldDB" id="A0AA39ZE50"/>
<name>A0AA39ZE50_9PEZI</name>
<feature type="domain" description="Alpha/beta hydrolase fold-3" evidence="3">
    <location>
        <begin position="299"/>
        <end position="514"/>
    </location>
</feature>
<accession>A0AA39ZE50</accession>
<dbReference type="EMBL" id="JAULSY010000045">
    <property type="protein sequence ID" value="KAK0669284.1"/>
    <property type="molecule type" value="Genomic_DNA"/>
</dbReference>
<proteinExistence type="predicted"/>
<dbReference type="InterPro" id="IPR013094">
    <property type="entry name" value="AB_hydrolase_3"/>
</dbReference>